<dbReference type="PANTHER" id="PTHR11410:SF0">
    <property type="entry name" value="ATP SYNTHASE SUBUNIT A"/>
    <property type="match status" value="1"/>
</dbReference>
<evidence type="ECO:0000256" key="8">
    <source>
        <dbReference type="ARBA" id="ARBA00023065"/>
    </source>
</evidence>
<feature type="transmembrane region" description="Helical" evidence="14">
    <location>
        <begin position="171"/>
        <end position="199"/>
    </location>
</feature>
<dbReference type="PROSITE" id="PS00449">
    <property type="entry name" value="ATPASE_A"/>
    <property type="match status" value="1"/>
</dbReference>
<keyword evidence="3" id="KW-0813">Transport</keyword>
<dbReference type="GO" id="GO:0005743">
    <property type="term" value="C:mitochondrial inner membrane"/>
    <property type="evidence" value="ECO:0007669"/>
    <property type="project" value="UniProtKB-SubCell"/>
</dbReference>
<dbReference type="InterPro" id="IPR000568">
    <property type="entry name" value="ATP_synth_F0_asu"/>
</dbReference>
<accession>Q1G7J8</accession>
<evidence type="ECO:0000256" key="11">
    <source>
        <dbReference type="ARBA" id="ARBA00024169"/>
    </source>
</evidence>
<comment type="similarity">
    <text evidence="2">Belongs to the ATPase A chain family.</text>
</comment>
<keyword evidence="15" id="KW-0496">Mitochondrion</keyword>
<feature type="transmembrane region" description="Helical" evidence="14">
    <location>
        <begin position="139"/>
        <end position="159"/>
    </location>
</feature>
<evidence type="ECO:0000256" key="5">
    <source>
        <dbReference type="ARBA" id="ARBA00022692"/>
    </source>
</evidence>
<evidence type="ECO:0000313" key="15">
    <source>
        <dbReference type="EMBL" id="AAY57823.1"/>
    </source>
</evidence>
<dbReference type="GO" id="GO:0046933">
    <property type="term" value="F:proton-transporting ATP synthase activity, rotational mechanism"/>
    <property type="evidence" value="ECO:0007669"/>
    <property type="project" value="TreeGrafter"/>
</dbReference>
<keyword evidence="10" id="KW-0066">ATP synthesis</keyword>
<reference evidence="15" key="1">
    <citation type="journal article" date="2006" name="Mol. Phylogenet. Evol.">
        <title>The complete mitochondrial genome of an agamid lizard from the Afro-Asian subfamily agaminae and the phylogenetic position of Bufoniceps and Xenagama.</title>
        <authorList>
            <person name="Macey J.R."/>
            <person name="Schulte J.A. 2nd"/>
            <person name="Fong J.J."/>
            <person name="Das I."/>
            <person name="Papenfuss T.J."/>
        </authorList>
    </citation>
    <scope>NUCLEOTIDE SEQUENCE</scope>
</reference>
<gene>
    <name evidence="15" type="primary">ATP6</name>
</gene>
<name>Q1G7J8_9SAUR</name>
<dbReference type="CTD" id="4508"/>
<dbReference type="PANTHER" id="PTHR11410">
    <property type="entry name" value="ATP SYNTHASE SUBUNIT A"/>
    <property type="match status" value="1"/>
</dbReference>
<keyword evidence="6" id="KW-0375">Hydrogen ion transport</keyword>
<evidence type="ECO:0000256" key="6">
    <source>
        <dbReference type="ARBA" id="ARBA00022781"/>
    </source>
</evidence>
<dbReference type="RefSeq" id="YP_626412.1">
    <property type="nucleotide sequence ID" value="NC_008065.1"/>
</dbReference>
<dbReference type="InterPro" id="IPR045083">
    <property type="entry name" value="ATP_synth_F0_asu_bact/mt"/>
</dbReference>
<comment type="subcellular location">
    <subcellularLocation>
        <location evidence="1">Membrane</location>
        <topology evidence="1">Multi-pass membrane protein</topology>
    </subcellularLocation>
    <subcellularLocation>
        <location evidence="13">Mitochondrion inner membrane</location>
        <topology evidence="13">Multi-pass membrane protein</topology>
    </subcellularLocation>
</comment>
<keyword evidence="4" id="KW-0138">CF(0)</keyword>
<dbReference type="InterPro" id="IPR035908">
    <property type="entry name" value="F0_ATP_A_sf"/>
</dbReference>
<dbReference type="PRINTS" id="PR00123">
    <property type="entry name" value="ATPASEA"/>
</dbReference>
<evidence type="ECO:0000256" key="10">
    <source>
        <dbReference type="ARBA" id="ARBA00023310"/>
    </source>
</evidence>
<keyword evidence="9 14" id="KW-0472">Membrane</keyword>
<evidence type="ECO:0000256" key="3">
    <source>
        <dbReference type="ARBA" id="ARBA00022448"/>
    </source>
</evidence>
<dbReference type="GO" id="GO:0045259">
    <property type="term" value="C:proton-transporting ATP synthase complex"/>
    <property type="evidence" value="ECO:0007669"/>
    <property type="project" value="UniProtKB-KW"/>
</dbReference>
<feature type="transmembrane region" description="Helical" evidence="14">
    <location>
        <begin position="69"/>
        <end position="89"/>
    </location>
</feature>
<sequence length="227" mass="25269">MMTNLFDQFTPPQALGFKLTLITMLFPILLSPWTTNRLYTDRVTSITKWTFKMATKHFTSLIPAKGQKWSMILMSTFFLLLTLNILGLLPYTFTPTAHLSMNLAMAIPLWLGTVLTGIISQPTTSLAHMLPMGTPTPLIPILVVIEFISLMMRPLALGVRLTANITAGHLLLQLTSTATLATINTMPTLFLLPSCLLFLLTTLEMAVAMIQAYVFTLLLCLYLEENT</sequence>
<evidence type="ECO:0000256" key="13">
    <source>
        <dbReference type="RuleBase" id="RU004450"/>
    </source>
</evidence>
<keyword evidence="8" id="KW-0406">Ion transport</keyword>
<dbReference type="CDD" id="cd00310">
    <property type="entry name" value="ATP-synt_Fo_a_6"/>
    <property type="match status" value="1"/>
</dbReference>
<geneLocation type="mitochondrion" evidence="15"/>
<feature type="transmembrane region" description="Helical" evidence="14">
    <location>
        <begin position="12"/>
        <end position="30"/>
    </location>
</feature>
<comment type="subunit">
    <text evidence="12">Component of the ATP synthase complex composed at least of ATP5F1A/subunit alpha, ATP5F1B/subunit beta, ATP5MC1/subunit c (homooctomer), MT-ATP6/subunit a, MT-ATP8/subunit 8, ATP5ME/subunit e, ATP5MF/subunit f, ATP5MG/subunit g, ATP5MK/subunit k, ATP5MJ/subunit j, ATP5F1C/subunit gamma, ATP5F1D/subunit delta, ATP5F1E/subunit epsilon, ATP5PF/subunit F6, ATP5PB/subunit b, ATP5PD/subunit d, ATP5PO/subunit OSCP. ATP synthase complex consists of a soluble F(1) head domain (subunits alpha(3) and beta(3)) - the catalytic core - and a membrane F(0) domain - the membrane proton channel (subunits c, a, 8, e, f, g, k and j). These two domains are linked by a central stalk (subunits gamma, delta, and epsilon) rotating inside the F1 region and a stationary peripheral stalk (subunits F6, b, d, and OSCP). Interacts with DNAJC30; interaction is direct.</text>
</comment>
<evidence type="ECO:0000256" key="2">
    <source>
        <dbReference type="ARBA" id="ARBA00006810"/>
    </source>
</evidence>
<dbReference type="NCBIfam" id="TIGR01131">
    <property type="entry name" value="ATP_synt_6_or_A"/>
    <property type="match status" value="1"/>
</dbReference>
<organism evidence="15">
    <name type="scientific">Xenagama taylori</name>
    <dbReference type="NCBI Taxonomy" id="330728"/>
    <lineage>
        <taxon>Eukaryota</taxon>
        <taxon>Metazoa</taxon>
        <taxon>Chordata</taxon>
        <taxon>Craniata</taxon>
        <taxon>Vertebrata</taxon>
        <taxon>Euteleostomi</taxon>
        <taxon>Lepidosauria</taxon>
        <taxon>Squamata</taxon>
        <taxon>Bifurcata</taxon>
        <taxon>Unidentata</taxon>
        <taxon>Episquamata</taxon>
        <taxon>Toxicofera</taxon>
        <taxon>Iguania</taxon>
        <taxon>Acrodonta</taxon>
        <taxon>Agamidae</taxon>
        <taxon>Agaminae</taxon>
        <taxon>Xenagama</taxon>
    </lineage>
</organism>
<evidence type="ECO:0000256" key="14">
    <source>
        <dbReference type="SAM" id="Phobius"/>
    </source>
</evidence>
<keyword evidence="5 14" id="KW-0812">Transmembrane</keyword>
<proteinExistence type="inferred from homology"/>
<dbReference type="Gene3D" id="1.20.120.220">
    <property type="entry name" value="ATP synthase, F0 complex, subunit A"/>
    <property type="match status" value="1"/>
</dbReference>
<dbReference type="EMBL" id="DQ008215">
    <property type="protein sequence ID" value="AAY57823.1"/>
    <property type="molecule type" value="Genomic_DNA"/>
</dbReference>
<dbReference type="Pfam" id="PF00119">
    <property type="entry name" value="ATP-synt_A"/>
    <property type="match status" value="1"/>
</dbReference>
<evidence type="ECO:0000256" key="9">
    <source>
        <dbReference type="ARBA" id="ARBA00023136"/>
    </source>
</evidence>
<evidence type="ECO:0000256" key="7">
    <source>
        <dbReference type="ARBA" id="ARBA00022989"/>
    </source>
</evidence>
<evidence type="ECO:0000256" key="1">
    <source>
        <dbReference type="ARBA" id="ARBA00004141"/>
    </source>
</evidence>
<evidence type="ECO:0000256" key="12">
    <source>
        <dbReference type="ARBA" id="ARBA00063051"/>
    </source>
</evidence>
<dbReference type="AlphaFoldDB" id="Q1G7J8"/>
<dbReference type="SUPFAM" id="SSF81336">
    <property type="entry name" value="F1F0 ATP synthase subunit A"/>
    <property type="match status" value="1"/>
</dbReference>
<dbReference type="InterPro" id="IPR023011">
    <property type="entry name" value="ATP_synth_F0_asu_AS"/>
</dbReference>
<dbReference type="GeneID" id="4097684"/>
<comment type="catalytic activity">
    <reaction evidence="11">
        <text>H(+)(in) = H(+)(out)</text>
        <dbReference type="Rhea" id="RHEA:34979"/>
        <dbReference type="ChEBI" id="CHEBI:15378"/>
    </reaction>
</comment>
<keyword evidence="7 14" id="KW-1133">Transmembrane helix</keyword>
<evidence type="ECO:0000256" key="4">
    <source>
        <dbReference type="ARBA" id="ARBA00022547"/>
    </source>
</evidence>
<feature type="transmembrane region" description="Helical" evidence="14">
    <location>
        <begin position="101"/>
        <end position="119"/>
    </location>
</feature>
<protein>
    <recommendedName>
        <fullName evidence="13">ATP synthase subunit a</fullName>
    </recommendedName>
</protein>
<feature type="transmembrane region" description="Helical" evidence="14">
    <location>
        <begin position="205"/>
        <end position="223"/>
    </location>
</feature>